<dbReference type="InterPro" id="IPR000668">
    <property type="entry name" value="Peptidase_C1A_C"/>
</dbReference>
<dbReference type="Proteomes" id="UP000677228">
    <property type="component" value="Unassembled WGS sequence"/>
</dbReference>
<comment type="caution">
    <text evidence="4">The sequence shown here is derived from an EMBL/GenBank/DDBJ whole genome shotgun (WGS) entry which is preliminary data.</text>
</comment>
<dbReference type="Proteomes" id="UP000663829">
    <property type="component" value="Unassembled WGS sequence"/>
</dbReference>
<dbReference type="GO" id="GO:0008234">
    <property type="term" value="F:cysteine-type peptidase activity"/>
    <property type="evidence" value="ECO:0007669"/>
    <property type="project" value="InterPro"/>
</dbReference>
<dbReference type="AlphaFoldDB" id="A0A814XJQ8"/>
<feature type="domain" description="Peptidase C1A papain C-terminal" evidence="2">
    <location>
        <begin position="123"/>
        <end position="335"/>
    </location>
</feature>
<dbReference type="SUPFAM" id="SSF54001">
    <property type="entry name" value="Cysteine proteinases"/>
    <property type="match status" value="1"/>
</dbReference>
<dbReference type="GO" id="GO:0006508">
    <property type="term" value="P:proteolysis"/>
    <property type="evidence" value="ECO:0007669"/>
    <property type="project" value="InterPro"/>
</dbReference>
<name>A0A814XJQ8_9BILA</name>
<dbReference type="Pfam" id="PF00112">
    <property type="entry name" value="Peptidase_C1"/>
    <property type="match status" value="1"/>
</dbReference>
<dbReference type="Gene3D" id="3.90.70.10">
    <property type="entry name" value="Cysteine proteinases"/>
    <property type="match status" value="1"/>
</dbReference>
<dbReference type="SMART" id="SM00645">
    <property type="entry name" value="Pept_C1"/>
    <property type="match status" value="1"/>
</dbReference>
<dbReference type="OrthoDB" id="640249at2759"/>
<dbReference type="EMBL" id="CAJNOK010009671">
    <property type="protein sequence ID" value="CAF1095756.1"/>
    <property type="molecule type" value="Genomic_DNA"/>
</dbReference>
<dbReference type="EMBL" id="CAJOBA010009689">
    <property type="protein sequence ID" value="CAF3857169.1"/>
    <property type="molecule type" value="Genomic_DNA"/>
</dbReference>
<dbReference type="Proteomes" id="UP000682733">
    <property type="component" value="Unassembled WGS sequence"/>
</dbReference>
<evidence type="ECO:0000313" key="4">
    <source>
        <dbReference type="EMBL" id="CAF1217574.1"/>
    </source>
</evidence>
<organism evidence="4 7">
    <name type="scientific">Didymodactylos carnosus</name>
    <dbReference type="NCBI Taxonomy" id="1234261"/>
    <lineage>
        <taxon>Eukaryota</taxon>
        <taxon>Metazoa</taxon>
        <taxon>Spiralia</taxon>
        <taxon>Gnathifera</taxon>
        <taxon>Rotifera</taxon>
        <taxon>Eurotatoria</taxon>
        <taxon>Bdelloidea</taxon>
        <taxon>Philodinida</taxon>
        <taxon>Philodinidae</taxon>
        <taxon>Didymodactylos</taxon>
    </lineage>
</organism>
<evidence type="ECO:0000313" key="3">
    <source>
        <dbReference type="EMBL" id="CAF1095756.1"/>
    </source>
</evidence>
<sequence length="451" mass="51570">MRSLCVNVGVSVDIDIRISIGIEINIGIDIDIDLIPMSLTDFCLIRRLLLVTTAFYPSNDVAKQKLEATLPTNLEQRVVPTMFDSRNNRTVRTNGYRASTRLPYKPELRQAFSPFVMYKTGKTPAQVDLRPYMTPVEDQSQIGSCVANAVVGAYEYLHKRETGQHIDVSRLFVYYNGRTLSEEPTIKDEGVCITHALEALMEYGVCLESIWPYDIKEVNTKPNRRAYAHAQRFKIKEAYYVEKDLHDMKSCLAQGFPFVFSCKTFESFQNTGPTGIISLPDPSDNVASSHGIHAMLAVGYDDAKQTFIVRNSWGKHFGDHGYCYMPYEYLTSETLMMPERIYTVRRTPHRHNFGPRPAPVPRPMPPASAPVIRPVFCFYAQNNNIPLVNTTGPSFSDTWIVQSVQQQQYEPEYVQEYWPHVPPISIRDVRPYRRSSALPGVNWKWIPADRY</sequence>
<proteinExistence type="inferred from homology"/>
<dbReference type="CDD" id="cd02619">
    <property type="entry name" value="Peptidase_C1"/>
    <property type="match status" value="1"/>
</dbReference>
<dbReference type="InterPro" id="IPR013128">
    <property type="entry name" value="Peptidase_C1A"/>
</dbReference>
<evidence type="ECO:0000313" key="5">
    <source>
        <dbReference type="EMBL" id="CAF3857169.1"/>
    </source>
</evidence>
<reference evidence="4" key="1">
    <citation type="submission" date="2021-02" db="EMBL/GenBank/DDBJ databases">
        <authorList>
            <person name="Nowell W R."/>
        </authorList>
    </citation>
    <scope>NUCLEOTIDE SEQUENCE</scope>
</reference>
<dbReference type="PANTHER" id="PTHR12411">
    <property type="entry name" value="CYSTEINE PROTEASE FAMILY C1-RELATED"/>
    <property type="match status" value="1"/>
</dbReference>
<evidence type="ECO:0000256" key="1">
    <source>
        <dbReference type="ARBA" id="ARBA00008455"/>
    </source>
</evidence>
<gene>
    <name evidence="4" type="ORF">GPM918_LOCUS24526</name>
    <name evidence="3" type="ORF">OVA965_LOCUS19042</name>
    <name evidence="6" type="ORF">SRO942_LOCUS24522</name>
    <name evidence="5" type="ORF">TMI583_LOCUS19055</name>
</gene>
<evidence type="ECO:0000313" key="6">
    <source>
        <dbReference type="EMBL" id="CAF3981154.1"/>
    </source>
</evidence>
<accession>A0A814XJQ8</accession>
<evidence type="ECO:0000259" key="2">
    <source>
        <dbReference type="SMART" id="SM00645"/>
    </source>
</evidence>
<keyword evidence="7" id="KW-1185">Reference proteome</keyword>
<protein>
    <recommendedName>
        <fullName evidence="2">Peptidase C1A papain C-terminal domain-containing protein</fullName>
    </recommendedName>
</protein>
<dbReference type="Proteomes" id="UP000681722">
    <property type="component" value="Unassembled WGS sequence"/>
</dbReference>
<dbReference type="EMBL" id="CAJNOQ010009177">
    <property type="protein sequence ID" value="CAF1217574.1"/>
    <property type="molecule type" value="Genomic_DNA"/>
</dbReference>
<dbReference type="InterPro" id="IPR038765">
    <property type="entry name" value="Papain-like_cys_pep_sf"/>
</dbReference>
<evidence type="ECO:0000313" key="7">
    <source>
        <dbReference type="Proteomes" id="UP000663829"/>
    </source>
</evidence>
<dbReference type="EMBL" id="CAJOBC010009177">
    <property type="protein sequence ID" value="CAF3981154.1"/>
    <property type="molecule type" value="Genomic_DNA"/>
</dbReference>
<comment type="similarity">
    <text evidence="1">Belongs to the peptidase C1 family.</text>
</comment>